<reference evidence="1 2" key="2">
    <citation type="journal article" date="2022" name="Mol. Ecol. Resour.">
        <title>The genomes of chicory, endive, great burdock and yacon provide insights into Asteraceae paleo-polyploidization history and plant inulin production.</title>
        <authorList>
            <person name="Fan W."/>
            <person name="Wang S."/>
            <person name="Wang H."/>
            <person name="Wang A."/>
            <person name="Jiang F."/>
            <person name="Liu H."/>
            <person name="Zhao H."/>
            <person name="Xu D."/>
            <person name="Zhang Y."/>
        </authorList>
    </citation>
    <scope>NUCLEOTIDE SEQUENCE [LARGE SCALE GENOMIC DNA]</scope>
    <source>
        <strain evidence="2">cv. Niubang</strain>
    </source>
</reference>
<sequence length="71" mass="8320">MMVSFRLQVRQAIYKTLSRRPPLTAFPPVILCYTPLAMKPKLLITEKSQRKSPEARYPPLRRPQPRTVLQD</sequence>
<dbReference type="Proteomes" id="UP001055879">
    <property type="component" value="Linkage Group LG08"/>
</dbReference>
<dbReference type="EMBL" id="CM042054">
    <property type="protein sequence ID" value="KAI3706992.1"/>
    <property type="molecule type" value="Genomic_DNA"/>
</dbReference>
<name>A0ACB9AAW3_ARCLA</name>
<reference evidence="2" key="1">
    <citation type="journal article" date="2022" name="Mol. Ecol. Resour.">
        <title>The genomes of chicory, endive, great burdock and yacon provide insights into Asteraceae palaeo-polyploidization history and plant inulin production.</title>
        <authorList>
            <person name="Fan W."/>
            <person name="Wang S."/>
            <person name="Wang H."/>
            <person name="Wang A."/>
            <person name="Jiang F."/>
            <person name="Liu H."/>
            <person name="Zhao H."/>
            <person name="Xu D."/>
            <person name="Zhang Y."/>
        </authorList>
    </citation>
    <scope>NUCLEOTIDE SEQUENCE [LARGE SCALE GENOMIC DNA]</scope>
    <source>
        <strain evidence="2">cv. Niubang</strain>
    </source>
</reference>
<comment type="caution">
    <text evidence="1">The sequence shown here is derived from an EMBL/GenBank/DDBJ whole genome shotgun (WGS) entry which is preliminary data.</text>
</comment>
<proteinExistence type="predicted"/>
<accession>A0ACB9AAW3</accession>
<evidence type="ECO:0000313" key="1">
    <source>
        <dbReference type="EMBL" id="KAI3706992.1"/>
    </source>
</evidence>
<evidence type="ECO:0000313" key="2">
    <source>
        <dbReference type="Proteomes" id="UP001055879"/>
    </source>
</evidence>
<protein>
    <submittedName>
        <fullName evidence="1">Uncharacterized protein</fullName>
    </submittedName>
</protein>
<gene>
    <name evidence="1" type="ORF">L6452_25135</name>
</gene>
<keyword evidence="2" id="KW-1185">Reference proteome</keyword>
<organism evidence="1 2">
    <name type="scientific">Arctium lappa</name>
    <name type="common">Greater burdock</name>
    <name type="synonym">Lappa major</name>
    <dbReference type="NCBI Taxonomy" id="4217"/>
    <lineage>
        <taxon>Eukaryota</taxon>
        <taxon>Viridiplantae</taxon>
        <taxon>Streptophyta</taxon>
        <taxon>Embryophyta</taxon>
        <taxon>Tracheophyta</taxon>
        <taxon>Spermatophyta</taxon>
        <taxon>Magnoliopsida</taxon>
        <taxon>eudicotyledons</taxon>
        <taxon>Gunneridae</taxon>
        <taxon>Pentapetalae</taxon>
        <taxon>asterids</taxon>
        <taxon>campanulids</taxon>
        <taxon>Asterales</taxon>
        <taxon>Asteraceae</taxon>
        <taxon>Carduoideae</taxon>
        <taxon>Cardueae</taxon>
        <taxon>Arctiinae</taxon>
        <taxon>Arctium</taxon>
    </lineage>
</organism>